<dbReference type="RefSeq" id="WP_230000008.1">
    <property type="nucleotide sequence ID" value="NZ_JAJJMN010000001.1"/>
</dbReference>
<keyword evidence="1" id="KW-1133">Transmembrane helix</keyword>
<gene>
    <name evidence="2" type="ORF">LNQ34_12610</name>
</gene>
<proteinExistence type="predicted"/>
<dbReference type="EMBL" id="JAJJMN010000001">
    <property type="protein sequence ID" value="MCC9018615.1"/>
    <property type="molecule type" value="Genomic_DNA"/>
</dbReference>
<keyword evidence="1" id="KW-0812">Transmembrane</keyword>
<accession>A0ABS8M187</accession>
<evidence type="ECO:0000313" key="2">
    <source>
        <dbReference type="EMBL" id="MCC9018615.1"/>
    </source>
</evidence>
<keyword evidence="1" id="KW-0472">Membrane</keyword>
<feature type="transmembrane region" description="Helical" evidence="1">
    <location>
        <begin position="54"/>
        <end position="74"/>
    </location>
</feature>
<comment type="caution">
    <text evidence="2">The sequence shown here is derived from an EMBL/GenBank/DDBJ whole genome shotgun (WGS) entry which is preliminary data.</text>
</comment>
<name>A0ABS8M187_9FLAO</name>
<dbReference type="Proteomes" id="UP001430700">
    <property type="component" value="Unassembled WGS sequence"/>
</dbReference>
<sequence>MQQGEIREEKTVKVYAINYKKENDAQKMADGLQLYNHTGTQNNLSEDRVEVVKLIFNILILLAFFFSFIALLIIKFFS</sequence>
<protein>
    <submittedName>
        <fullName evidence="2">Uncharacterized protein</fullName>
    </submittedName>
</protein>
<organism evidence="2 3">
    <name type="scientific">Flavobacterium lipolyticum</name>
    <dbReference type="NCBI Taxonomy" id="2893754"/>
    <lineage>
        <taxon>Bacteria</taxon>
        <taxon>Pseudomonadati</taxon>
        <taxon>Bacteroidota</taxon>
        <taxon>Flavobacteriia</taxon>
        <taxon>Flavobacteriales</taxon>
        <taxon>Flavobacteriaceae</taxon>
        <taxon>Flavobacterium</taxon>
    </lineage>
</organism>
<reference evidence="2" key="1">
    <citation type="submission" date="2021-11" db="EMBL/GenBank/DDBJ databases">
        <title>Description of novel Flavobacterium species.</title>
        <authorList>
            <person name="Saticioglu I.B."/>
            <person name="Ay H."/>
            <person name="Altun S."/>
            <person name="Duman M."/>
        </authorList>
    </citation>
    <scope>NUCLEOTIDE SEQUENCE</scope>
    <source>
        <strain evidence="2">F-126</strain>
    </source>
</reference>
<evidence type="ECO:0000313" key="3">
    <source>
        <dbReference type="Proteomes" id="UP001430700"/>
    </source>
</evidence>
<keyword evidence="3" id="KW-1185">Reference proteome</keyword>
<evidence type="ECO:0000256" key="1">
    <source>
        <dbReference type="SAM" id="Phobius"/>
    </source>
</evidence>